<gene>
    <name evidence="2" type="ORF">KAM348_04270</name>
</gene>
<protein>
    <submittedName>
        <fullName evidence="2">N-acetyltransferase</fullName>
    </submittedName>
</protein>
<name>A0AAI9KNA5_AERCA</name>
<dbReference type="InterPro" id="IPR016181">
    <property type="entry name" value="Acyl_CoA_acyltransferase"/>
</dbReference>
<feature type="domain" description="N-acetyltransferase" evidence="1">
    <location>
        <begin position="28"/>
        <end position="184"/>
    </location>
</feature>
<sequence>MGSFDQTRRYDSVPSLPRELPVLLTPRGRLRPFDGRDAADLFAIYGDPLVMRFVGEPPFPSLATVSQMLASVERLLAGGESLEWGLELRGSGRLVGTCGLHSFAAGASLRQAEVGCMLARSHWGQGLMGEALSALIAYARQLGIITLLADIEPDNLPSQRLFERLGFIWQQDTCYRLLLGEEITPDRA</sequence>
<dbReference type="InterPro" id="IPR000182">
    <property type="entry name" value="GNAT_dom"/>
</dbReference>
<dbReference type="SUPFAM" id="SSF55729">
    <property type="entry name" value="Acyl-CoA N-acyltransferases (Nat)"/>
    <property type="match status" value="1"/>
</dbReference>
<dbReference type="PANTHER" id="PTHR43792">
    <property type="entry name" value="GNAT FAMILY, PUTATIVE (AFU_ORTHOLOGUE AFUA_3G00765)-RELATED-RELATED"/>
    <property type="match status" value="1"/>
</dbReference>
<evidence type="ECO:0000313" key="3">
    <source>
        <dbReference type="Proteomes" id="UP000887009"/>
    </source>
</evidence>
<organism evidence="2 3">
    <name type="scientific">Aeromonas caviae</name>
    <name type="common">Aeromonas punctata</name>
    <dbReference type="NCBI Taxonomy" id="648"/>
    <lineage>
        <taxon>Bacteria</taxon>
        <taxon>Pseudomonadati</taxon>
        <taxon>Pseudomonadota</taxon>
        <taxon>Gammaproteobacteria</taxon>
        <taxon>Aeromonadales</taxon>
        <taxon>Aeromonadaceae</taxon>
        <taxon>Aeromonas</taxon>
    </lineage>
</organism>
<evidence type="ECO:0000259" key="1">
    <source>
        <dbReference type="PROSITE" id="PS51186"/>
    </source>
</evidence>
<dbReference type="Proteomes" id="UP000887009">
    <property type="component" value="Unassembled WGS sequence"/>
</dbReference>
<proteinExistence type="predicted"/>
<dbReference type="Gene3D" id="3.40.630.30">
    <property type="match status" value="1"/>
</dbReference>
<reference evidence="2" key="1">
    <citation type="submission" date="2021-07" db="EMBL/GenBank/DDBJ databases">
        <title>Draft genome sequence of carbapenem-resistant Aeromonas spp. in Japan.</title>
        <authorList>
            <person name="Maehana S."/>
            <person name="Suzuki M."/>
            <person name="Kitasato H."/>
        </authorList>
    </citation>
    <scope>NUCLEOTIDE SEQUENCE</scope>
    <source>
        <strain evidence="2">KAM348</strain>
    </source>
</reference>
<comment type="caution">
    <text evidence="2">The sequence shown here is derived from an EMBL/GenBank/DDBJ whole genome shotgun (WGS) entry which is preliminary data.</text>
</comment>
<dbReference type="Pfam" id="PF13302">
    <property type="entry name" value="Acetyltransf_3"/>
    <property type="match status" value="1"/>
</dbReference>
<dbReference type="AlphaFoldDB" id="A0AAI9KNA5"/>
<dbReference type="GO" id="GO:0016747">
    <property type="term" value="F:acyltransferase activity, transferring groups other than amino-acyl groups"/>
    <property type="evidence" value="ECO:0007669"/>
    <property type="project" value="InterPro"/>
</dbReference>
<dbReference type="InterPro" id="IPR051531">
    <property type="entry name" value="N-acetyltransferase"/>
</dbReference>
<dbReference type="PROSITE" id="PS51186">
    <property type="entry name" value="GNAT"/>
    <property type="match status" value="1"/>
</dbReference>
<dbReference type="EMBL" id="BPNL01000003">
    <property type="protein sequence ID" value="GJA53004.1"/>
    <property type="molecule type" value="Genomic_DNA"/>
</dbReference>
<evidence type="ECO:0000313" key="2">
    <source>
        <dbReference type="EMBL" id="GJA53004.1"/>
    </source>
</evidence>
<accession>A0AAI9KNA5</accession>
<dbReference type="CDD" id="cd04301">
    <property type="entry name" value="NAT_SF"/>
    <property type="match status" value="1"/>
</dbReference>